<evidence type="ECO:0000313" key="2">
    <source>
        <dbReference type="Proteomes" id="UP000218069"/>
    </source>
</evidence>
<accession>A0A240E314</accession>
<proteinExistence type="predicted"/>
<organism evidence="1 2">
    <name type="scientific">Polynucleobacter meluiroseus</name>
    <dbReference type="NCBI Taxonomy" id="1938814"/>
    <lineage>
        <taxon>Bacteria</taxon>
        <taxon>Pseudomonadati</taxon>
        <taxon>Pseudomonadota</taxon>
        <taxon>Betaproteobacteria</taxon>
        <taxon>Burkholderiales</taxon>
        <taxon>Burkholderiaceae</taxon>
        <taxon>Polynucleobacter</taxon>
    </lineage>
</organism>
<name>A0A240E314_9BURK</name>
<sequence length="149" mass="16230">MLNKNFGTRKLLLAGCIFSVFLTGCQTMKERVLDSSADGQTSVELRAIQSRSFDTADKAKTMRSVIATLQDLGFVVDKADLDLGSVSATKLSGYALRMTVNVRPGATGKTMIVRANAQYNTTAVTDPKPYQDFFVSLQKSMFLTANNVD</sequence>
<reference evidence="2" key="1">
    <citation type="submission" date="2017-08" db="EMBL/GenBank/DDBJ databases">
        <authorList>
            <person name="Varghese N."/>
            <person name="Submissions S."/>
        </authorList>
    </citation>
    <scope>NUCLEOTIDE SEQUENCE [LARGE SCALE GENOMIC DNA]</scope>
    <source>
        <strain evidence="2">AP-Melu-1000-B4</strain>
    </source>
</reference>
<keyword evidence="2" id="KW-1185">Reference proteome</keyword>
<gene>
    <name evidence="1" type="ORF">SAMN06295945_1962</name>
</gene>
<dbReference type="OrthoDB" id="9788899at2"/>
<dbReference type="Proteomes" id="UP000218069">
    <property type="component" value="Unassembled WGS sequence"/>
</dbReference>
<dbReference type="EMBL" id="OANS01000006">
    <property type="protein sequence ID" value="SNX29582.1"/>
    <property type="molecule type" value="Genomic_DNA"/>
</dbReference>
<evidence type="ECO:0000313" key="1">
    <source>
        <dbReference type="EMBL" id="SNX29582.1"/>
    </source>
</evidence>
<dbReference type="RefSeq" id="WP_096674797.1">
    <property type="nucleotide sequence ID" value="NZ_OANS01000006.1"/>
</dbReference>
<dbReference type="PROSITE" id="PS51257">
    <property type="entry name" value="PROKAR_LIPOPROTEIN"/>
    <property type="match status" value="1"/>
</dbReference>
<evidence type="ECO:0008006" key="3">
    <source>
        <dbReference type="Google" id="ProtNLM"/>
    </source>
</evidence>
<protein>
    <recommendedName>
        <fullName evidence="3">Beta-barrel assembly machine subunit BamC</fullName>
    </recommendedName>
</protein>
<dbReference type="AlphaFoldDB" id="A0A240E314"/>